<feature type="transmembrane region" description="Helical" evidence="7">
    <location>
        <begin position="30"/>
        <end position="49"/>
    </location>
</feature>
<feature type="transmembrane region" description="Helical" evidence="7">
    <location>
        <begin position="258"/>
        <end position="287"/>
    </location>
</feature>
<dbReference type="PANTHER" id="PTHR30213:SF0">
    <property type="entry name" value="UPF0761 MEMBRANE PROTEIN YIHY"/>
    <property type="match status" value="1"/>
</dbReference>
<feature type="compositionally biased region" description="Acidic residues" evidence="6">
    <location>
        <begin position="305"/>
        <end position="332"/>
    </location>
</feature>
<feature type="transmembrane region" description="Helical" evidence="7">
    <location>
        <begin position="137"/>
        <end position="165"/>
    </location>
</feature>
<keyword evidence="5 7" id="KW-0472">Membrane</keyword>
<keyword evidence="4 7" id="KW-1133">Transmembrane helix</keyword>
<organism evidence="8 9">
    <name type="scientific">Rhodococcus rhodnii</name>
    <dbReference type="NCBI Taxonomy" id="38312"/>
    <lineage>
        <taxon>Bacteria</taxon>
        <taxon>Bacillati</taxon>
        <taxon>Actinomycetota</taxon>
        <taxon>Actinomycetes</taxon>
        <taxon>Mycobacteriales</taxon>
        <taxon>Nocardiaceae</taxon>
        <taxon>Rhodococcus</taxon>
    </lineage>
</organism>
<evidence type="ECO:0000256" key="7">
    <source>
        <dbReference type="SAM" id="Phobius"/>
    </source>
</evidence>
<accession>A0A6P2CG42</accession>
<dbReference type="Proteomes" id="UP000471120">
    <property type="component" value="Unassembled WGS sequence"/>
</dbReference>
<sequence>MRATAAVLVRTVRRAIDVRVTGLAAEMAYYALISLIPLATAVGAALGSLERIIGTEEVDRIEGAVVDGLSTVFQEQITSDVLAPLVRGLLREERTGIAIGSVAVALWLASRVFRAAIRTLDAAYGAPERRGIVAQGVLGLGFAAAAVVTLVILVGTLVVGPLLGGGRVVAEALGLTNGFQAVWDVGRWPVVFLVVVAFLVVLYRFAPNVDHTWRDCVPAACAGAALVVAVAFAFGLYLRMSTPVSAAAAPDTPDQAVLAAAQVVGTLLSAVLWLWLTSIAVLSAGVLGAEIEAYRGRSAAGGDQPGDDADVDDHADEFDEGLRDDDERDEGEFGGQGQRERQDDERVACRGAEDEGPPARSVQSRRAGEHAAERRHDHEERHGEGNHRDE</sequence>
<evidence type="ECO:0000256" key="6">
    <source>
        <dbReference type="SAM" id="MobiDB-lite"/>
    </source>
</evidence>
<evidence type="ECO:0000256" key="3">
    <source>
        <dbReference type="ARBA" id="ARBA00022692"/>
    </source>
</evidence>
<dbReference type="PANTHER" id="PTHR30213">
    <property type="entry name" value="INNER MEMBRANE PROTEIN YHJD"/>
    <property type="match status" value="1"/>
</dbReference>
<reference evidence="8 9" key="1">
    <citation type="submission" date="2018-07" db="EMBL/GenBank/DDBJ databases">
        <title>Genome sequence of Rhodococcus rhodnii ATCC 35071 from Rhodnius prolixus.</title>
        <authorList>
            <person name="Patel V."/>
            <person name="Vogel K.J."/>
        </authorList>
    </citation>
    <scope>NUCLEOTIDE SEQUENCE [LARGE SCALE GENOMIC DNA]</scope>
    <source>
        <strain evidence="8 9">ATCC 35071</strain>
    </source>
</reference>
<gene>
    <name evidence="8" type="ORF">DW322_17985</name>
</gene>
<keyword evidence="3 7" id="KW-0812">Transmembrane</keyword>
<proteinExistence type="predicted"/>
<feature type="transmembrane region" description="Helical" evidence="7">
    <location>
        <begin position="217"/>
        <end position="238"/>
    </location>
</feature>
<dbReference type="InterPro" id="IPR017039">
    <property type="entry name" value="Virul_fac_BrkB"/>
</dbReference>
<evidence type="ECO:0000313" key="9">
    <source>
        <dbReference type="Proteomes" id="UP000471120"/>
    </source>
</evidence>
<comment type="subcellular location">
    <subcellularLocation>
        <location evidence="1">Cell membrane</location>
        <topology evidence="1">Multi-pass membrane protein</topology>
    </subcellularLocation>
</comment>
<evidence type="ECO:0000256" key="4">
    <source>
        <dbReference type="ARBA" id="ARBA00022989"/>
    </source>
</evidence>
<evidence type="ECO:0000313" key="8">
    <source>
        <dbReference type="EMBL" id="TXG91734.1"/>
    </source>
</evidence>
<comment type="caution">
    <text evidence="8">The sequence shown here is derived from an EMBL/GenBank/DDBJ whole genome shotgun (WGS) entry which is preliminary data.</text>
</comment>
<dbReference type="AlphaFoldDB" id="A0A6P2CG42"/>
<protein>
    <submittedName>
        <fullName evidence="8">YihY/virulence factor BrkB family protein</fullName>
    </submittedName>
</protein>
<feature type="transmembrane region" description="Helical" evidence="7">
    <location>
        <begin position="185"/>
        <end position="205"/>
    </location>
</feature>
<dbReference type="GO" id="GO:0005886">
    <property type="term" value="C:plasma membrane"/>
    <property type="evidence" value="ECO:0007669"/>
    <property type="project" value="UniProtKB-SubCell"/>
</dbReference>
<dbReference type="Pfam" id="PF03631">
    <property type="entry name" value="Virul_fac_BrkB"/>
    <property type="match status" value="1"/>
</dbReference>
<feature type="region of interest" description="Disordered" evidence="6">
    <location>
        <begin position="298"/>
        <end position="390"/>
    </location>
</feature>
<dbReference type="EMBL" id="QRCM01000001">
    <property type="protein sequence ID" value="TXG91734.1"/>
    <property type="molecule type" value="Genomic_DNA"/>
</dbReference>
<feature type="compositionally biased region" description="Basic and acidic residues" evidence="6">
    <location>
        <begin position="366"/>
        <end position="390"/>
    </location>
</feature>
<evidence type="ECO:0000256" key="1">
    <source>
        <dbReference type="ARBA" id="ARBA00004651"/>
    </source>
</evidence>
<feature type="compositionally biased region" description="Basic and acidic residues" evidence="6">
    <location>
        <begin position="338"/>
        <end position="353"/>
    </location>
</feature>
<evidence type="ECO:0000256" key="5">
    <source>
        <dbReference type="ARBA" id="ARBA00023136"/>
    </source>
</evidence>
<name>A0A6P2CG42_9NOCA</name>
<evidence type="ECO:0000256" key="2">
    <source>
        <dbReference type="ARBA" id="ARBA00022475"/>
    </source>
</evidence>
<keyword evidence="2" id="KW-1003">Cell membrane</keyword>